<dbReference type="Pfam" id="PF00612">
    <property type="entry name" value="IQ"/>
    <property type="match status" value="1"/>
</dbReference>
<feature type="region of interest" description="Disordered" evidence="1">
    <location>
        <begin position="284"/>
        <end position="333"/>
    </location>
</feature>
<dbReference type="Proteomes" id="UP000092443">
    <property type="component" value="Unplaced"/>
</dbReference>
<dbReference type="Gene3D" id="1.20.890.10">
    <property type="entry name" value="cAMP-dependent protein kinase regulatory subunit, dimerization-anchoring domain"/>
    <property type="match status" value="1"/>
</dbReference>
<dbReference type="PROSITE" id="PS50096">
    <property type="entry name" value="IQ"/>
    <property type="match status" value="1"/>
</dbReference>
<evidence type="ECO:0000313" key="2">
    <source>
        <dbReference type="Proteomes" id="UP000092443"/>
    </source>
</evidence>
<keyword evidence="2" id="KW-1185">Reference proteome</keyword>
<dbReference type="GeneID" id="119640498"/>
<organism evidence="2 3">
    <name type="scientific">Glossina fuscipes</name>
    <dbReference type="NCBI Taxonomy" id="7396"/>
    <lineage>
        <taxon>Eukaryota</taxon>
        <taxon>Metazoa</taxon>
        <taxon>Ecdysozoa</taxon>
        <taxon>Arthropoda</taxon>
        <taxon>Hexapoda</taxon>
        <taxon>Insecta</taxon>
        <taxon>Pterygota</taxon>
        <taxon>Neoptera</taxon>
        <taxon>Endopterygota</taxon>
        <taxon>Diptera</taxon>
        <taxon>Brachycera</taxon>
        <taxon>Muscomorpha</taxon>
        <taxon>Hippoboscoidea</taxon>
        <taxon>Glossinidae</taxon>
        <taxon>Glossina</taxon>
    </lineage>
</organism>
<reference evidence="3" key="1">
    <citation type="submission" date="2025-08" db="UniProtKB">
        <authorList>
            <consortium name="RefSeq"/>
        </authorList>
    </citation>
    <scope>IDENTIFICATION</scope>
    <source>
        <tissue evidence="3">Whole body pupa</tissue>
    </source>
</reference>
<feature type="compositionally biased region" description="Basic and acidic residues" evidence="1">
    <location>
        <begin position="294"/>
        <end position="326"/>
    </location>
</feature>
<accession>A0A9C6DWM6</accession>
<sequence>MLYLVQRGKVRSQVINVPEGLPEVLSDIAREVLRCQPTTECLCQFIIDYMHSVIMAREKALVAKSIIDRALTAVDEVIADMCICDISKEKSEVMCAALEECFQRFLAKRRCEQGRRESILKFNEIDLLDELIMKCGFSESELKVSRPIIEAAYEKFVGIYMTAQQNAESTDALYQYFRERERKRADERRRQIAAVKIQAWYRGSHLRKSLYNNGLLVIEEPHEESSESDEMILVKEMAARKIQQFFRNRLSSMRRKDSSLKNLEELCEFKSKDSMSIHPSRYDFQIGEEDEDQIVDKTVPEKDLPTENTPERAEVPKLMDSSRETVTEDAENA</sequence>
<dbReference type="SUPFAM" id="SSF47391">
    <property type="entry name" value="Dimerization-anchoring domain of cAMP-dependent PK regulatory subunit"/>
    <property type="match status" value="1"/>
</dbReference>
<dbReference type="KEGG" id="gfs:119640498"/>
<gene>
    <name evidence="3" type="primary">LOC119640498</name>
</gene>
<dbReference type="InterPro" id="IPR000048">
    <property type="entry name" value="IQ_motif_EF-hand-BS"/>
</dbReference>
<evidence type="ECO:0000313" key="3">
    <source>
        <dbReference type="RefSeq" id="XP_037894512.1"/>
    </source>
</evidence>
<dbReference type="RefSeq" id="XP_037894512.1">
    <property type="nucleotide sequence ID" value="XM_038038584.1"/>
</dbReference>
<dbReference type="CDD" id="cd12084">
    <property type="entry name" value="DD_RII_PKA-like"/>
    <property type="match status" value="1"/>
</dbReference>
<proteinExistence type="predicted"/>
<dbReference type="AlphaFoldDB" id="A0A9C6DWM6"/>
<protein>
    <submittedName>
        <fullName evidence="3">Uncharacterized protein LOC119640498</fullName>
    </submittedName>
</protein>
<name>A0A9C6DWM6_9MUSC</name>
<evidence type="ECO:0000256" key="1">
    <source>
        <dbReference type="SAM" id="MobiDB-lite"/>
    </source>
</evidence>